<organism evidence="7 8">
    <name type="scientific">Clostridium intestinale DSM 6191</name>
    <dbReference type="NCBI Taxonomy" id="1121320"/>
    <lineage>
        <taxon>Bacteria</taxon>
        <taxon>Bacillati</taxon>
        <taxon>Bacillota</taxon>
        <taxon>Clostridia</taxon>
        <taxon>Eubacteriales</taxon>
        <taxon>Clostridiaceae</taxon>
        <taxon>Clostridium</taxon>
    </lineage>
</organism>
<dbReference type="NCBIfam" id="TIGR00128">
    <property type="entry name" value="fabD"/>
    <property type="match status" value="1"/>
</dbReference>
<dbReference type="InterPro" id="IPR016036">
    <property type="entry name" value="Malonyl_transacylase_ACP-bd"/>
</dbReference>
<evidence type="ECO:0000256" key="3">
    <source>
        <dbReference type="ARBA" id="ARBA00048462"/>
    </source>
</evidence>
<dbReference type="SUPFAM" id="SSF52151">
    <property type="entry name" value="FabD/lysophospholipase-like"/>
    <property type="match status" value="1"/>
</dbReference>
<dbReference type="PANTHER" id="PTHR42681">
    <property type="entry name" value="MALONYL-COA-ACYL CARRIER PROTEIN TRANSACYLASE, MITOCHONDRIAL"/>
    <property type="match status" value="1"/>
</dbReference>
<gene>
    <name evidence="7" type="ORF">SAMN02745941_00037</name>
</gene>
<dbReference type="GO" id="GO:0006633">
    <property type="term" value="P:fatty acid biosynthetic process"/>
    <property type="evidence" value="ECO:0007669"/>
    <property type="project" value="TreeGrafter"/>
</dbReference>
<feature type="active site" evidence="5">
    <location>
        <position position="199"/>
    </location>
</feature>
<dbReference type="PIRSF" id="PIRSF000446">
    <property type="entry name" value="Mct"/>
    <property type="match status" value="1"/>
</dbReference>
<dbReference type="PANTHER" id="PTHR42681:SF1">
    <property type="entry name" value="MALONYL-COA-ACYL CARRIER PROTEIN TRANSACYLASE, MITOCHONDRIAL"/>
    <property type="match status" value="1"/>
</dbReference>
<dbReference type="RefSeq" id="WP_073015678.1">
    <property type="nucleotide sequence ID" value="NZ_FQXU01000003.1"/>
</dbReference>
<dbReference type="InterPro" id="IPR016035">
    <property type="entry name" value="Acyl_Trfase/lysoPLipase"/>
</dbReference>
<feature type="active site" evidence="5">
    <location>
        <position position="91"/>
    </location>
</feature>
<protein>
    <recommendedName>
        <fullName evidence="4">Malonyl CoA-acyl carrier protein transacylase</fullName>
        <ecNumber evidence="4">2.3.1.39</ecNumber>
    </recommendedName>
</protein>
<evidence type="ECO:0000256" key="2">
    <source>
        <dbReference type="ARBA" id="ARBA00023315"/>
    </source>
</evidence>
<dbReference type="InterPro" id="IPR004410">
    <property type="entry name" value="Malonyl_CoA-ACP_transAc_FabD"/>
</dbReference>
<dbReference type="InterPro" id="IPR001227">
    <property type="entry name" value="Ac_transferase_dom_sf"/>
</dbReference>
<dbReference type="AlphaFoldDB" id="A0A1M5SW79"/>
<comment type="catalytic activity">
    <reaction evidence="3 4">
        <text>holo-[ACP] + malonyl-CoA = malonyl-[ACP] + CoA</text>
        <dbReference type="Rhea" id="RHEA:41792"/>
        <dbReference type="Rhea" id="RHEA-COMP:9623"/>
        <dbReference type="Rhea" id="RHEA-COMP:9685"/>
        <dbReference type="ChEBI" id="CHEBI:57287"/>
        <dbReference type="ChEBI" id="CHEBI:57384"/>
        <dbReference type="ChEBI" id="CHEBI:64479"/>
        <dbReference type="ChEBI" id="CHEBI:78449"/>
        <dbReference type="EC" id="2.3.1.39"/>
    </reaction>
</comment>
<feature type="domain" description="Malonyl-CoA:ACP transacylase (MAT)" evidence="6">
    <location>
        <begin position="7"/>
        <end position="305"/>
    </location>
</feature>
<evidence type="ECO:0000313" key="7">
    <source>
        <dbReference type="EMBL" id="SHH42767.1"/>
    </source>
</evidence>
<reference evidence="7 8" key="1">
    <citation type="submission" date="2016-11" db="EMBL/GenBank/DDBJ databases">
        <authorList>
            <person name="Jaros S."/>
            <person name="Januszkiewicz K."/>
            <person name="Wedrychowicz H."/>
        </authorList>
    </citation>
    <scope>NUCLEOTIDE SEQUENCE [LARGE SCALE GENOMIC DNA]</scope>
    <source>
        <strain evidence="7 8">DSM 6191</strain>
    </source>
</reference>
<keyword evidence="2 4" id="KW-0012">Acyltransferase</keyword>
<comment type="similarity">
    <text evidence="4">Belongs to the fabD family.</text>
</comment>
<evidence type="ECO:0000256" key="5">
    <source>
        <dbReference type="PIRSR" id="PIRSR000446-1"/>
    </source>
</evidence>
<sequence length="311" mass="34295">MNKIAFLFVGQGAQYSGMGKDIAEKYPVSMEVFDKANELLGFDIKELCFSGSKEELNKTENTQPAILTTTLATLKALQEEGIKAEGAAGLSLGEYSALVYSGSLKLEDAIPLVKKRGRFMQDEVPIGIGGMLAVLNLKEEVINEVIDKVKHNGIIEVANYNCPGQIVLSGEKKPIDEAVNIIKELGGRAMPLPVSAPFHSSMLKGAGDKLYEELKNIEVNETKVKTYKNLTATPYEQGENINEVLRKQLMSSVRWEETMKNMIADGFNIFIEIGPGKTLSSFLRKIDRNVKTFNVENLESLQKTITGLKEI</sequence>
<accession>A0A1M5SW79</accession>
<keyword evidence="1 4" id="KW-0808">Transferase</keyword>
<dbReference type="Pfam" id="PF00698">
    <property type="entry name" value="Acyl_transf_1"/>
    <property type="match status" value="1"/>
</dbReference>
<dbReference type="GO" id="GO:0004314">
    <property type="term" value="F:[acyl-carrier-protein] S-malonyltransferase activity"/>
    <property type="evidence" value="ECO:0007669"/>
    <property type="project" value="UniProtKB-EC"/>
</dbReference>
<dbReference type="GO" id="GO:0005829">
    <property type="term" value="C:cytosol"/>
    <property type="evidence" value="ECO:0007669"/>
    <property type="project" value="TreeGrafter"/>
</dbReference>
<dbReference type="EMBL" id="FQXU01000003">
    <property type="protein sequence ID" value="SHH42767.1"/>
    <property type="molecule type" value="Genomic_DNA"/>
</dbReference>
<dbReference type="EC" id="2.3.1.39" evidence="4"/>
<evidence type="ECO:0000313" key="8">
    <source>
        <dbReference type="Proteomes" id="UP000184241"/>
    </source>
</evidence>
<dbReference type="SMART" id="SM00827">
    <property type="entry name" value="PKS_AT"/>
    <property type="match status" value="1"/>
</dbReference>
<evidence type="ECO:0000256" key="1">
    <source>
        <dbReference type="ARBA" id="ARBA00022679"/>
    </source>
</evidence>
<dbReference type="Gene3D" id="3.40.366.10">
    <property type="entry name" value="Malonyl-Coenzyme A Acyl Carrier Protein, domain 2"/>
    <property type="match status" value="1"/>
</dbReference>
<name>A0A1M5SW79_9CLOT</name>
<proteinExistence type="inferred from homology"/>
<dbReference type="InterPro" id="IPR014043">
    <property type="entry name" value="Acyl_transferase_dom"/>
</dbReference>
<dbReference type="Gene3D" id="3.30.70.250">
    <property type="entry name" value="Malonyl-CoA ACP transacylase, ACP-binding"/>
    <property type="match status" value="1"/>
</dbReference>
<evidence type="ECO:0000259" key="6">
    <source>
        <dbReference type="SMART" id="SM00827"/>
    </source>
</evidence>
<dbReference type="SUPFAM" id="SSF55048">
    <property type="entry name" value="Probable ACP-binding domain of malonyl-CoA ACP transacylase"/>
    <property type="match status" value="1"/>
</dbReference>
<dbReference type="InterPro" id="IPR050858">
    <property type="entry name" value="Mal-CoA-ACP_Trans/PKS_FabD"/>
</dbReference>
<dbReference type="FunFam" id="3.30.70.250:FF:000001">
    <property type="entry name" value="Malonyl CoA-acyl carrier protein transacylase"/>
    <property type="match status" value="1"/>
</dbReference>
<evidence type="ECO:0000256" key="4">
    <source>
        <dbReference type="PIRNR" id="PIRNR000446"/>
    </source>
</evidence>
<dbReference type="InterPro" id="IPR024925">
    <property type="entry name" value="Malonyl_CoA-ACP_transAc"/>
</dbReference>
<dbReference type="Proteomes" id="UP000184241">
    <property type="component" value="Unassembled WGS sequence"/>
</dbReference>